<dbReference type="KEGG" id="mlr:MELLADRAFT_72142"/>
<accession>F4RQ58</accession>
<evidence type="ECO:0000313" key="1">
    <source>
        <dbReference type="EMBL" id="EGG05467.1"/>
    </source>
</evidence>
<gene>
    <name evidence="1" type="ORF">MELLADRAFT_72142</name>
</gene>
<dbReference type="Proteomes" id="UP000001072">
    <property type="component" value="Unassembled WGS sequence"/>
</dbReference>
<evidence type="ECO:0000313" key="2">
    <source>
        <dbReference type="Proteomes" id="UP000001072"/>
    </source>
</evidence>
<sequence>MTEYVSHSWPELKSIRLSIFVVPSKSKQLNAEEQAFSDCCSTLKISAHISKMSYAVNPSISPFVGPINVMIGNESFTL</sequence>
<dbReference type="HOGENOM" id="CLU_2622518_0_0_1"/>
<name>F4RQ58_MELLP</name>
<dbReference type="RefSeq" id="XP_007411389.1">
    <property type="nucleotide sequence ID" value="XM_007411327.1"/>
</dbReference>
<organism evidence="2">
    <name type="scientific">Melampsora larici-populina (strain 98AG31 / pathotype 3-4-7)</name>
    <name type="common">Poplar leaf rust fungus</name>
    <dbReference type="NCBI Taxonomy" id="747676"/>
    <lineage>
        <taxon>Eukaryota</taxon>
        <taxon>Fungi</taxon>
        <taxon>Dikarya</taxon>
        <taxon>Basidiomycota</taxon>
        <taxon>Pucciniomycotina</taxon>
        <taxon>Pucciniomycetes</taxon>
        <taxon>Pucciniales</taxon>
        <taxon>Melampsoraceae</taxon>
        <taxon>Melampsora</taxon>
    </lineage>
</organism>
<reference evidence="2" key="1">
    <citation type="journal article" date="2011" name="Proc. Natl. Acad. Sci. U.S.A.">
        <title>Obligate biotrophy features unraveled by the genomic analysis of rust fungi.</title>
        <authorList>
            <person name="Duplessis S."/>
            <person name="Cuomo C.A."/>
            <person name="Lin Y.-C."/>
            <person name="Aerts A."/>
            <person name="Tisserant E."/>
            <person name="Veneault-Fourrey C."/>
            <person name="Joly D.L."/>
            <person name="Hacquard S."/>
            <person name="Amselem J."/>
            <person name="Cantarel B.L."/>
            <person name="Chiu R."/>
            <person name="Coutinho P.M."/>
            <person name="Feau N."/>
            <person name="Field M."/>
            <person name="Frey P."/>
            <person name="Gelhaye E."/>
            <person name="Goldberg J."/>
            <person name="Grabherr M.G."/>
            <person name="Kodira C.D."/>
            <person name="Kohler A."/>
            <person name="Kuees U."/>
            <person name="Lindquist E.A."/>
            <person name="Lucas S.M."/>
            <person name="Mago R."/>
            <person name="Mauceli E."/>
            <person name="Morin E."/>
            <person name="Murat C."/>
            <person name="Pangilinan J.L."/>
            <person name="Park R."/>
            <person name="Pearson M."/>
            <person name="Quesneville H."/>
            <person name="Rouhier N."/>
            <person name="Sakthikumar S."/>
            <person name="Salamov A.A."/>
            <person name="Schmutz J."/>
            <person name="Selles B."/>
            <person name="Shapiro H."/>
            <person name="Tanguay P."/>
            <person name="Tuskan G.A."/>
            <person name="Henrissat B."/>
            <person name="Van de Peer Y."/>
            <person name="Rouze P."/>
            <person name="Ellis J.G."/>
            <person name="Dodds P.N."/>
            <person name="Schein J.E."/>
            <person name="Zhong S."/>
            <person name="Hamelin R.C."/>
            <person name="Grigoriev I.V."/>
            <person name="Szabo L.J."/>
            <person name="Martin F."/>
        </authorList>
    </citation>
    <scope>NUCLEOTIDE SEQUENCE [LARGE SCALE GENOMIC DNA]</scope>
    <source>
        <strain evidence="2">98AG31 / pathotype 3-4-7</strain>
    </source>
</reference>
<dbReference type="AlphaFoldDB" id="F4RQ58"/>
<protein>
    <submittedName>
        <fullName evidence="1">Uncharacterized protein</fullName>
    </submittedName>
</protein>
<dbReference type="EMBL" id="GL883113">
    <property type="protein sequence ID" value="EGG05467.1"/>
    <property type="molecule type" value="Genomic_DNA"/>
</dbReference>
<dbReference type="InParanoid" id="F4RQ58"/>
<keyword evidence="2" id="KW-1185">Reference proteome</keyword>
<dbReference type="GeneID" id="18932022"/>
<proteinExistence type="predicted"/>
<dbReference type="VEuPathDB" id="FungiDB:MELLADRAFT_72142"/>
<dbReference type="OrthoDB" id="10557285at2759"/>